<feature type="compositionally biased region" description="Basic residues" evidence="1">
    <location>
        <begin position="63"/>
        <end position="84"/>
    </location>
</feature>
<protein>
    <submittedName>
        <fullName evidence="2">Hypp559 protein</fullName>
    </submittedName>
</protein>
<organism evidence="2 3">
    <name type="scientific">Branchiostoma lanceolatum</name>
    <name type="common">Common lancelet</name>
    <name type="synonym">Amphioxus lanceolatum</name>
    <dbReference type="NCBI Taxonomy" id="7740"/>
    <lineage>
        <taxon>Eukaryota</taxon>
        <taxon>Metazoa</taxon>
        <taxon>Chordata</taxon>
        <taxon>Cephalochordata</taxon>
        <taxon>Leptocardii</taxon>
        <taxon>Amphioxiformes</taxon>
        <taxon>Branchiostomatidae</taxon>
        <taxon>Branchiostoma</taxon>
    </lineage>
</organism>
<keyword evidence="3" id="KW-1185">Reference proteome</keyword>
<dbReference type="AlphaFoldDB" id="A0A8J9YLG6"/>
<sequence length="84" mass="9613">MVSMWSMMMSRMLSPLKLAKHLKTLAGVIRGRLCCCKKKKKRVSKKGKASKQTKDSEGPPGEKKKRSKADRLRDAKKRAKKRLK</sequence>
<name>A0A8J9YLG6_BRALA</name>
<evidence type="ECO:0000313" key="2">
    <source>
        <dbReference type="EMBL" id="CAH1233018.1"/>
    </source>
</evidence>
<accession>A0A8J9YLG6</accession>
<evidence type="ECO:0000256" key="1">
    <source>
        <dbReference type="SAM" id="MobiDB-lite"/>
    </source>
</evidence>
<evidence type="ECO:0000313" key="3">
    <source>
        <dbReference type="Proteomes" id="UP000838412"/>
    </source>
</evidence>
<dbReference type="EMBL" id="OV696686">
    <property type="protein sequence ID" value="CAH1233018.1"/>
    <property type="molecule type" value="Genomic_DNA"/>
</dbReference>
<gene>
    <name evidence="2" type="primary">Hypp559</name>
    <name evidence="2" type="ORF">BLAG_LOCUS1904</name>
</gene>
<proteinExistence type="predicted"/>
<reference evidence="2" key="1">
    <citation type="submission" date="2022-01" db="EMBL/GenBank/DDBJ databases">
        <authorList>
            <person name="Braso-Vives M."/>
        </authorList>
    </citation>
    <scope>NUCLEOTIDE SEQUENCE</scope>
</reference>
<feature type="compositionally biased region" description="Basic residues" evidence="1">
    <location>
        <begin position="38"/>
        <end position="51"/>
    </location>
</feature>
<feature type="compositionally biased region" description="Basic and acidic residues" evidence="1">
    <location>
        <begin position="52"/>
        <end position="62"/>
    </location>
</feature>
<dbReference type="Proteomes" id="UP000838412">
    <property type="component" value="Chromosome 1"/>
</dbReference>
<feature type="region of interest" description="Disordered" evidence="1">
    <location>
        <begin position="38"/>
        <end position="84"/>
    </location>
</feature>